<keyword evidence="4" id="KW-0547">Nucleotide-binding</keyword>
<dbReference type="GO" id="GO:0031179">
    <property type="term" value="P:peptide modification"/>
    <property type="evidence" value="ECO:0007669"/>
    <property type="project" value="InterPro"/>
</dbReference>
<gene>
    <name evidence="11" type="ORF">SAMN05216275_117116</name>
</gene>
<organism evidence="11 12">
    <name type="scientific">Streptosporangium canum</name>
    <dbReference type="NCBI Taxonomy" id="324952"/>
    <lineage>
        <taxon>Bacteria</taxon>
        <taxon>Bacillati</taxon>
        <taxon>Actinomycetota</taxon>
        <taxon>Actinomycetes</taxon>
        <taxon>Streptosporangiales</taxon>
        <taxon>Streptosporangiaceae</taxon>
        <taxon>Streptosporangium</taxon>
    </lineage>
</organism>
<evidence type="ECO:0000256" key="5">
    <source>
        <dbReference type="ARBA" id="ARBA00022777"/>
    </source>
</evidence>
<dbReference type="SMART" id="SM01260">
    <property type="entry name" value="LANC_like"/>
    <property type="match status" value="1"/>
</dbReference>
<dbReference type="PANTHER" id="PTHR24363">
    <property type="entry name" value="SERINE/THREONINE PROTEIN KINASE"/>
    <property type="match status" value="1"/>
</dbReference>
<dbReference type="GO" id="GO:0005524">
    <property type="term" value="F:ATP binding"/>
    <property type="evidence" value="ECO:0007669"/>
    <property type="project" value="UniProtKB-KW"/>
</dbReference>
<dbReference type="AlphaFoldDB" id="A0A1I3WSP5"/>
<dbReference type="GO" id="GO:0005975">
    <property type="term" value="P:carbohydrate metabolic process"/>
    <property type="evidence" value="ECO:0007669"/>
    <property type="project" value="InterPro"/>
</dbReference>
<evidence type="ECO:0000256" key="7">
    <source>
        <dbReference type="ARBA" id="ARBA00047899"/>
    </source>
</evidence>
<protein>
    <recommendedName>
        <fullName evidence="1">non-specific serine/threonine protein kinase</fullName>
        <ecNumber evidence="1">2.7.11.1</ecNumber>
    </recommendedName>
</protein>
<dbReference type="Pfam" id="PF25816">
    <property type="entry name" value="RamC_N"/>
    <property type="match status" value="1"/>
</dbReference>
<evidence type="ECO:0000256" key="1">
    <source>
        <dbReference type="ARBA" id="ARBA00012513"/>
    </source>
</evidence>
<comment type="catalytic activity">
    <reaction evidence="8">
        <text>L-seryl-[protein] + ATP = O-phospho-L-seryl-[protein] + ADP + H(+)</text>
        <dbReference type="Rhea" id="RHEA:17989"/>
        <dbReference type="Rhea" id="RHEA-COMP:9863"/>
        <dbReference type="Rhea" id="RHEA-COMP:11604"/>
        <dbReference type="ChEBI" id="CHEBI:15378"/>
        <dbReference type="ChEBI" id="CHEBI:29999"/>
        <dbReference type="ChEBI" id="CHEBI:30616"/>
        <dbReference type="ChEBI" id="CHEBI:83421"/>
        <dbReference type="ChEBI" id="CHEBI:456216"/>
        <dbReference type="EC" id="2.7.11.1"/>
    </reaction>
</comment>
<dbReference type="EC" id="2.7.11.1" evidence="1"/>
<dbReference type="NCBIfam" id="NF038151">
    <property type="entry name" value="lanthi_synth_III"/>
    <property type="match status" value="1"/>
</dbReference>
<keyword evidence="2" id="KW-0723">Serine/threonine-protein kinase</keyword>
<dbReference type="InterPro" id="IPR007822">
    <property type="entry name" value="LANC-like"/>
</dbReference>
<feature type="domain" description="Protein kinase" evidence="10">
    <location>
        <begin position="229"/>
        <end position="581"/>
    </location>
</feature>
<dbReference type="Gene3D" id="1.50.10.10">
    <property type="match status" value="1"/>
</dbReference>
<name>A0A1I3WSP5_9ACTN</name>
<dbReference type="Gene3D" id="1.10.510.10">
    <property type="entry name" value="Transferase(Phosphotransferase) domain 1"/>
    <property type="match status" value="1"/>
</dbReference>
<dbReference type="SUPFAM" id="SSF158745">
    <property type="entry name" value="LanC-like"/>
    <property type="match status" value="1"/>
</dbReference>
<evidence type="ECO:0000256" key="3">
    <source>
        <dbReference type="ARBA" id="ARBA00022679"/>
    </source>
</evidence>
<evidence type="ECO:0000256" key="6">
    <source>
        <dbReference type="ARBA" id="ARBA00022840"/>
    </source>
</evidence>
<reference evidence="12" key="1">
    <citation type="submission" date="2016-10" db="EMBL/GenBank/DDBJ databases">
        <authorList>
            <person name="Varghese N."/>
            <person name="Submissions S."/>
        </authorList>
    </citation>
    <scope>NUCLEOTIDE SEQUENCE [LARGE SCALE GENOMIC DNA]</scope>
    <source>
        <strain evidence="12">CGMCC 4.2126</strain>
    </source>
</reference>
<accession>A0A1I3WSP5</accession>
<keyword evidence="12" id="KW-1185">Reference proteome</keyword>
<dbReference type="InterPro" id="IPR053524">
    <property type="entry name" value="Aerial_hyphae_peptide-synth"/>
</dbReference>
<evidence type="ECO:0000256" key="4">
    <source>
        <dbReference type="ARBA" id="ARBA00022741"/>
    </source>
</evidence>
<evidence type="ECO:0000313" key="11">
    <source>
        <dbReference type="EMBL" id="SFK10535.1"/>
    </source>
</evidence>
<dbReference type="InterPro" id="IPR012341">
    <property type="entry name" value="6hp_glycosidase-like_sf"/>
</dbReference>
<dbReference type="RefSeq" id="WP_093889228.1">
    <property type="nucleotide sequence ID" value="NZ_FOQY01000017.1"/>
</dbReference>
<keyword evidence="3" id="KW-0808">Transferase</keyword>
<evidence type="ECO:0000259" key="10">
    <source>
        <dbReference type="PROSITE" id="PS50011"/>
    </source>
</evidence>
<dbReference type="SMART" id="SM00220">
    <property type="entry name" value="S_TKc"/>
    <property type="match status" value="1"/>
</dbReference>
<dbReference type="InterPro" id="IPR057929">
    <property type="entry name" value="RamC_N"/>
</dbReference>
<keyword evidence="6" id="KW-0067">ATP-binding</keyword>
<dbReference type="Pfam" id="PF00069">
    <property type="entry name" value="Pkinase"/>
    <property type="match status" value="1"/>
</dbReference>
<dbReference type="Proteomes" id="UP000199111">
    <property type="component" value="Unassembled WGS sequence"/>
</dbReference>
<dbReference type="PANTHER" id="PTHR24363:SF0">
    <property type="entry name" value="SERINE_THREONINE KINASE LIKE DOMAIN CONTAINING 1"/>
    <property type="match status" value="1"/>
</dbReference>
<proteinExistence type="predicted"/>
<keyword evidence="5" id="KW-0418">Kinase</keyword>
<comment type="catalytic activity">
    <reaction evidence="7">
        <text>L-threonyl-[protein] + ATP = O-phospho-L-threonyl-[protein] + ADP + H(+)</text>
        <dbReference type="Rhea" id="RHEA:46608"/>
        <dbReference type="Rhea" id="RHEA-COMP:11060"/>
        <dbReference type="Rhea" id="RHEA-COMP:11605"/>
        <dbReference type="ChEBI" id="CHEBI:15378"/>
        <dbReference type="ChEBI" id="CHEBI:30013"/>
        <dbReference type="ChEBI" id="CHEBI:30616"/>
        <dbReference type="ChEBI" id="CHEBI:61977"/>
        <dbReference type="ChEBI" id="CHEBI:456216"/>
        <dbReference type="EC" id="2.7.11.1"/>
    </reaction>
</comment>
<dbReference type="GO" id="GO:0004674">
    <property type="term" value="F:protein serine/threonine kinase activity"/>
    <property type="evidence" value="ECO:0007669"/>
    <property type="project" value="UniProtKB-KW"/>
</dbReference>
<evidence type="ECO:0000256" key="9">
    <source>
        <dbReference type="SAM" id="MobiDB-lite"/>
    </source>
</evidence>
<dbReference type="CDD" id="cd04791">
    <property type="entry name" value="LanC_SerThrkinase"/>
    <property type="match status" value="1"/>
</dbReference>
<dbReference type="InterPro" id="IPR000719">
    <property type="entry name" value="Prot_kinase_dom"/>
</dbReference>
<dbReference type="InterPro" id="IPR011009">
    <property type="entry name" value="Kinase-like_dom_sf"/>
</dbReference>
<dbReference type="SUPFAM" id="SSF56112">
    <property type="entry name" value="Protein kinase-like (PK-like)"/>
    <property type="match status" value="1"/>
</dbReference>
<dbReference type="InterPro" id="IPR058053">
    <property type="entry name" value="RamC_C"/>
</dbReference>
<dbReference type="PROSITE" id="PS50011">
    <property type="entry name" value="PROTEIN_KINASE_DOM"/>
    <property type="match status" value="1"/>
</dbReference>
<dbReference type="GeneID" id="96300526"/>
<dbReference type="EMBL" id="FOQY01000017">
    <property type="protein sequence ID" value="SFK10535.1"/>
    <property type="molecule type" value="Genomic_DNA"/>
</dbReference>
<evidence type="ECO:0000256" key="8">
    <source>
        <dbReference type="ARBA" id="ARBA00048679"/>
    </source>
</evidence>
<dbReference type="Pfam" id="PF05147">
    <property type="entry name" value="LANC_like"/>
    <property type="match status" value="1"/>
</dbReference>
<sequence>MKETLPQLVAYCQADPLFFEPVWRIPDDDHRFPTARRPLPSGWRVGESELWVVLLPPDAALPEQGWKIHVSATDADAATVCDLVVDFCVNRNIAVKFLRSKMAMRLLNNKYADRGSSGKLITLYPADEEQLTEVLPELAAILRDFTGPYILSDLRYEDSPVYVRYGGFQPMTYTKSDGSLGYAIRTPDGRLVPDKRTPAFTVPEWVAIPEVLRASVAKHGSGAEGEFPYQIERALHFSNGGGVYLARDGESGGYVVLLEARPHAGLDTGGVDAVARLAHERDILERLSDLDCVPRLLDYRVIWEHHFLVEEYIEGKTLMDEVFERYPLVSPDPTAESLASYTRWATDVLAKVDHALMSVHAKGVRFADLHPENIIVRPDGRVVLIDFEIASDLTDPRPPGLAAAGFAAPRDLSGREADNYVLNCLRQWVFLPISPLQERDPVKLSSLTDVVTEHFPLPPAFGPRLVRQFSAVRGPLGEDVAARMFTAGDPGWPAIRDSIVAGIDASATPDRRDRLFPGDPQQFATGGFTVANGAAGVLWALRQAGAAVPADYVDWLVAAARRAPDPRPGLLNGLHGVAATLESLGRRDDALDILDRARKLHDGLAVPGLHGGLAGAGLNLLHFSELTGDEGLLTEALDIGERLAAELGDGDSGMFTPQGRVGLEHGLTGVASYFLRLHDTTGEIRHLDLARLALRREIDRGQVLPDGGFCLLESNRYLAYLGTGSGGLALVLSQYLGRRAEPGFADVIDGVRRACRAPFVRHPSLFMGRAGTIATFHLLGRPEDRPVLREHVRRLGWHALLYQGHLAFPGNQLMRLSMDLETGSAGVLVALSVAFNQSASVIPVLDLRSPAFEATERKQENGSDSPAPDAQRR</sequence>
<evidence type="ECO:0000313" key="12">
    <source>
        <dbReference type="Proteomes" id="UP000199111"/>
    </source>
</evidence>
<evidence type="ECO:0000256" key="2">
    <source>
        <dbReference type="ARBA" id="ARBA00022527"/>
    </source>
</evidence>
<feature type="region of interest" description="Disordered" evidence="9">
    <location>
        <begin position="853"/>
        <end position="873"/>
    </location>
</feature>